<evidence type="ECO:0000256" key="1">
    <source>
        <dbReference type="SAM" id="Coils"/>
    </source>
</evidence>
<protein>
    <submittedName>
        <fullName evidence="3">MipA/OmpV family protein</fullName>
    </submittedName>
</protein>
<dbReference type="RefSeq" id="WP_272180716.1">
    <property type="nucleotide sequence ID" value="NZ_JAQOMS010000002.1"/>
</dbReference>
<name>A0ABT5FF24_9GAMM</name>
<comment type="caution">
    <text evidence="3">The sequence shown here is derived from an EMBL/GenBank/DDBJ whole genome shotgun (WGS) entry which is preliminary data.</text>
</comment>
<dbReference type="InterPro" id="IPR010583">
    <property type="entry name" value="MipA"/>
</dbReference>
<keyword evidence="2" id="KW-0732">Signal</keyword>
<evidence type="ECO:0000313" key="3">
    <source>
        <dbReference type="EMBL" id="MDC2889235.1"/>
    </source>
</evidence>
<feature type="chain" id="PRO_5046271745" evidence="2">
    <location>
        <begin position="31"/>
        <end position="365"/>
    </location>
</feature>
<evidence type="ECO:0000256" key="2">
    <source>
        <dbReference type="SAM" id="SignalP"/>
    </source>
</evidence>
<dbReference type="EMBL" id="JAQOMS010000002">
    <property type="protein sequence ID" value="MDC2889235.1"/>
    <property type="molecule type" value="Genomic_DNA"/>
</dbReference>
<dbReference type="Pfam" id="PF06629">
    <property type="entry name" value="MipA"/>
    <property type="match status" value="1"/>
</dbReference>
<dbReference type="Proteomes" id="UP001528411">
    <property type="component" value="Unassembled WGS sequence"/>
</dbReference>
<feature type="coiled-coil region" evidence="1">
    <location>
        <begin position="30"/>
        <end position="68"/>
    </location>
</feature>
<keyword evidence="1" id="KW-0175">Coiled coil</keyword>
<dbReference type="InterPro" id="IPR011250">
    <property type="entry name" value="OMP/PagP_B-barrel"/>
</dbReference>
<reference evidence="3 4" key="1">
    <citation type="submission" date="2023-01" db="EMBL/GenBank/DDBJ databases">
        <title>Psychrosphaera sp. nov., isolated from marine algae.</title>
        <authorList>
            <person name="Bayburt H."/>
            <person name="Choi B.J."/>
            <person name="Kim J.M."/>
            <person name="Choi D.G."/>
            <person name="Jeon C.O."/>
        </authorList>
    </citation>
    <scope>NUCLEOTIDE SEQUENCE [LARGE SCALE GENOMIC DNA]</scope>
    <source>
        <strain evidence="3 4">G1-22</strain>
    </source>
</reference>
<sequence length="365" mass="41510">MENTNKSAPNSMLNTVVLTSFLAFSAGSFAEDESNKDKEIKTELTEVENNKDKEIEAELTEVEKASQERLHDKKGRGRYKKVTISEDKSYYTIDGKEELGPNPVDGETFFVKYSREKYEYWGEYDDDGINYRIRNFNDRDGFYLAYSAVSSSGDDFYQSGDQSNASFDTHFSYRIQFLSLFVESPGLNSRRLHGLYASNALGINFYNNDNWSFDIYKQTNTKKVEGLAEIQNRNEGKRAGIRATGYFDNSQLQFIYSPYSSSGPKEDGIEASLSYTHYWQVKNWNIYGSIGAQYQSEEVADFYYPDASTDQSRVNTSAELGLEYALNEHWVLGGFASYNELPSQLSDIQDATTGSRAGLLLTFVF</sequence>
<evidence type="ECO:0000313" key="4">
    <source>
        <dbReference type="Proteomes" id="UP001528411"/>
    </source>
</evidence>
<accession>A0ABT5FF24</accession>
<feature type="signal peptide" evidence="2">
    <location>
        <begin position="1"/>
        <end position="30"/>
    </location>
</feature>
<gene>
    <name evidence="3" type="ORF">PN838_11220</name>
</gene>
<organism evidence="3 4">
    <name type="scientific">Psychrosphaera algicola</name>
    <dbReference type="NCBI Taxonomy" id="3023714"/>
    <lineage>
        <taxon>Bacteria</taxon>
        <taxon>Pseudomonadati</taxon>
        <taxon>Pseudomonadota</taxon>
        <taxon>Gammaproteobacteria</taxon>
        <taxon>Alteromonadales</taxon>
        <taxon>Pseudoalteromonadaceae</taxon>
        <taxon>Psychrosphaera</taxon>
    </lineage>
</organism>
<proteinExistence type="predicted"/>
<keyword evidence="4" id="KW-1185">Reference proteome</keyword>
<dbReference type="SUPFAM" id="SSF56925">
    <property type="entry name" value="OMPA-like"/>
    <property type="match status" value="1"/>
</dbReference>